<reference evidence="1 2" key="1">
    <citation type="submission" date="2022-02" db="EMBL/GenBank/DDBJ databases">
        <title>Description of Brenneria tiliae sp. nov. isolated from symptomatic Tilia x moltkei and Tilia x europaea trees in the UK.</title>
        <authorList>
            <person name="Kile H."/>
        </authorList>
    </citation>
    <scope>NUCLEOTIDE SEQUENCE [LARGE SCALE GENOMIC DNA]</scope>
    <source>
        <strain evidence="1 2">MC1SB4.1</strain>
    </source>
</reference>
<organism evidence="1 2">
    <name type="scientific">Brenneria tiliae</name>
    <dbReference type="NCBI Taxonomy" id="2914984"/>
    <lineage>
        <taxon>Bacteria</taxon>
        <taxon>Pseudomonadati</taxon>
        <taxon>Pseudomonadota</taxon>
        <taxon>Gammaproteobacteria</taxon>
        <taxon>Enterobacterales</taxon>
        <taxon>Pectobacteriaceae</taxon>
        <taxon>Brenneria</taxon>
    </lineage>
</organism>
<protein>
    <submittedName>
        <fullName evidence="1">Type IV secretion protein Rhs</fullName>
    </submittedName>
</protein>
<keyword evidence="2" id="KW-1185">Reference proteome</keyword>
<gene>
    <name evidence="1" type="ORF">MFP26_14955</name>
</gene>
<dbReference type="RefSeq" id="WP_249229183.1">
    <property type="nucleotide sequence ID" value="NZ_JAKPBZ010000113.1"/>
</dbReference>
<evidence type="ECO:0000313" key="1">
    <source>
        <dbReference type="EMBL" id="MCL2893987.1"/>
    </source>
</evidence>
<proteinExistence type="predicted"/>
<dbReference type="EMBL" id="JAKPBZ010000113">
    <property type="protein sequence ID" value="MCL2893987.1"/>
    <property type="molecule type" value="Genomic_DNA"/>
</dbReference>
<name>A0ABT0MWL0_9GAMM</name>
<accession>A0ABT0MWL0</accession>
<dbReference type="Proteomes" id="UP001203069">
    <property type="component" value="Unassembled WGS sequence"/>
</dbReference>
<evidence type="ECO:0000313" key="2">
    <source>
        <dbReference type="Proteomes" id="UP001203069"/>
    </source>
</evidence>
<comment type="caution">
    <text evidence="1">The sequence shown here is derived from an EMBL/GenBank/DDBJ whole genome shotgun (WGS) entry which is preliminary data.</text>
</comment>
<sequence length="178" mass="20858">MAQGVKEGTLRQLTIGEIALARQVFGNSIAYHKVWIHCDSYLPFGLQPANTAMAPNGELWFRKELYKPDFSMAYIYAQHTFIHEMAHVWQHQKGMWVRSRGLFSWAADYNYRLDGKKLLNDYQMEQQAQIIADYFFLKKQGYYAWLRAIGSTVTFQGVTNNNIDSLYEYALSLFFKQR</sequence>